<keyword evidence="7" id="KW-0411">Iron-sulfur</keyword>
<dbReference type="EC" id="1.14.12.17" evidence="4"/>
<dbReference type="PROSITE" id="PS51384">
    <property type="entry name" value="FAD_FR"/>
    <property type="match status" value="1"/>
</dbReference>
<keyword evidence="15" id="KW-1185">Reference proteome</keyword>
<dbReference type="Pfam" id="PF00970">
    <property type="entry name" value="FAD_binding_6"/>
    <property type="match status" value="1"/>
</dbReference>
<evidence type="ECO:0000259" key="12">
    <source>
        <dbReference type="PROSITE" id="PS01033"/>
    </source>
</evidence>
<evidence type="ECO:0000259" key="13">
    <source>
        <dbReference type="PROSITE" id="PS51384"/>
    </source>
</evidence>
<feature type="domain" description="FAD-binding FR-type" evidence="13">
    <location>
        <begin position="143"/>
        <end position="243"/>
    </location>
</feature>
<dbReference type="PANTHER" id="PTHR47354:SF5">
    <property type="entry name" value="PROTEIN RFBI"/>
    <property type="match status" value="1"/>
</dbReference>
<keyword evidence="5" id="KW-0001">2Fe-2S</keyword>
<comment type="similarity">
    <text evidence="11">Belongs to the globin family.</text>
</comment>
<dbReference type="EMBL" id="CP070619">
    <property type="protein sequence ID" value="QSE92811.1"/>
    <property type="molecule type" value="Genomic_DNA"/>
</dbReference>
<dbReference type="InterPro" id="IPR050415">
    <property type="entry name" value="MRET"/>
</dbReference>
<evidence type="ECO:0000256" key="5">
    <source>
        <dbReference type="ARBA" id="ARBA00022714"/>
    </source>
</evidence>
<dbReference type="InterPro" id="IPR001433">
    <property type="entry name" value="OxRdtase_FAD/NAD-bd"/>
</dbReference>
<dbReference type="SUPFAM" id="SSF63380">
    <property type="entry name" value="Riboflavin synthase domain-like"/>
    <property type="match status" value="1"/>
</dbReference>
<comment type="catalytic activity">
    <reaction evidence="9">
        <text>2 nitric oxide + NADH + 2 O2 = 2 nitrate + NAD(+) + H(+)</text>
        <dbReference type="Rhea" id="RHEA:19469"/>
        <dbReference type="ChEBI" id="CHEBI:15378"/>
        <dbReference type="ChEBI" id="CHEBI:15379"/>
        <dbReference type="ChEBI" id="CHEBI:16480"/>
        <dbReference type="ChEBI" id="CHEBI:17632"/>
        <dbReference type="ChEBI" id="CHEBI:57540"/>
        <dbReference type="ChEBI" id="CHEBI:57945"/>
        <dbReference type="EC" id="1.14.12.17"/>
    </reaction>
</comment>
<evidence type="ECO:0000256" key="11">
    <source>
        <dbReference type="RuleBase" id="RU000356"/>
    </source>
</evidence>
<accession>A0A974ZWA4</accession>
<dbReference type="Gene3D" id="3.40.50.80">
    <property type="entry name" value="Nucleotide-binding domain of ferredoxin-NADP reductase (FNR) module"/>
    <property type="match status" value="1"/>
</dbReference>
<gene>
    <name evidence="14" type="ORF">JWS13_31570</name>
</gene>
<keyword evidence="11" id="KW-0479">Metal-binding</keyword>
<dbReference type="Gene3D" id="2.40.30.10">
    <property type="entry name" value="Translation factors"/>
    <property type="match status" value="1"/>
</dbReference>
<dbReference type="InterPro" id="IPR008333">
    <property type="entry name" value="Cbr1-like_FAD-bd_dom"/>
</dbReference>
<evidence type="ECO:0000256" key="8">
    <source>
        <dbReference type="ARBA" id="ARBA00023027"/>
    </source>
</evidence>
<evidence type="ECO:0000256" key="1">
    <source>
        <dbReference type="ARBA" id="ARBA00001970"/>
    </source>
</evidence>
<dbReference type="Pfam" id="PF00042">
    <property type="entry name" value="Globin"/>
    <property type="match status" value="1"/>
</dbReference>
<dbReference type="SUPFAM" id="SSF52343">
    <property type="entry name" value="Ferredoxin reductase-like, C-terminal NADP-linked domain"/>
    <property type="match status" value="1"/>
</dbReference>
<reference evidence="14 15" key="2">
    <citation type="journal article" date="2022" name="Arch. Microbiol.">
        <title>Rhodococcus pseudokoreensis sp. nov. isolated from the rhizosphere of young M26 apple rootstocks.</title>
        <authorList>
            <person name="Kampfer P."/>
            <person name="Glaeser S.P."/>
            <person name="Blom J."/>
            <person name="Wolf J."/>
            <person name="Benning S."/>
            <person name="Schloter M."/>
            <person name="Neumann-Schaal M."/>
        </authorList>
    </citation>
    <scope>NUCLEOTIDE SEQUENCE [LARGE SCALE GENOMIC DNA]</scope>
    <source>
        <strain evidence="14 15">R79</strain>
    </source>
</reference>
<evidence type="ECO:0000256" key="10">
    <source>
        <dbReference type="ARBA" id="ARBA00049433"/>
    </source>
</evidence>
<evidence type="ECO:0000256" key="9">
    <source>
        <dbReference type="ARBA" id="ARBA00048649"/>
    </source>
</evidence>
<keyword evidence="11" id="KW-0408">Iron</keyword>
<comment type="cofactor">
    <cofactor evidence="1">
        <name>heme b</name>
        <dbReference type="ChEBI" id="CHEBI:60344"/>
    </cofactor>
</comment>
<name>A0A974ZWA4_9NOCA</name>
<dbReference type="SUPFAM" id="SSF46458">
    <property type="entry name" value="Globin-like"/>
    <property type="match status" value="1"/>
</dbReference>
<dbReference type="CDD" id="cd19753">
    <property type="entry name" value="Mb-like_oxidoreductase"/>
    <property type="match status" value="1"/>
</dbReference>
<dbReference type="PANTHER" id="PTHR47354">
    <property type="entry name" value="NADH OXIDOREDUCTASE HCR"/>
    <property type="match status" value="1"/>
</dbReference>
<dbReference type="PROSITE" id="PS01033">
    <property type="entry name" value="GLOBIN"/>
    <property type="match status" value="1"/>
</dbReference>
<evidence type="ECO:0000256" key="2">
    <source>
        <dbReference type="ARBA" id="ARBA00001974"/>
    </source>
</evidence>
<dbReference type="RefSeq" id="WP_206009262.1">
    <property type="nucleotide sequence ID" value="NZ_CP070619.1"/>
</dbReference>
<sequence>MDPHIVALVRSSFRAVAASPAGPGALASAFYAALFGTNPDMREFFPAAMNTQRDRLVRAIGYVIDRLDTPECVLPYLAQLGRDHRKYGFDDTHYAAVRTALVAALEKVCAPQTWTAEVDAAWRQVITLISDAMMDAARAESGPRSWVGTVVEHRRVLHDVAIVRLQLDQPMSYAAGQYVSVQVPGRPRMWRQLSLATPCSADGILEFHVRRIPGGWVSSAIVDNARVGDTWVVGSPVGSLGIVSAPERDRLMIGVGTGTAPLRAQLMSMARNSRNRCTHLFVSGRYPCDLYDLEMLWALSRTNAWLTVVPVVEESFDPWWYEGRSEIPAGLHQVLVGKVGSVVAGYSNWADHDIQISGSPSTIQTIKFRLQAVGVESGHIRHDPLP</sequence>
<dbReference type="InterPro" id="IPR012292">
    <property type="entry name" value="Globin/Proto"/>
</dbReference>
<dbReference type="InterPro" id="IPR017927">
    <property type="entry name" value="FAD-bd_FR_type"/>
</dbReference>
<evidence type="ECO:0000256" key="4">
    <source>
        <dbReference type="ARBA" id="ARBA00012229"/>
    </source>
</evidence>
<feature type="domain" description="Globin" evidence="12">
    <location>
        <begin position="1"/>
        <end position="138"/>
    </location>
</feature>
<keyword evidence="8" id="KW-0520">NAD</keyword>
<keyword evidence="6" id="KW-0521">NADP</keyword>
<dbReference type="InterPro" id="IPR017938">
    <property type="entry name" value="Riboflavin_synthase-like_b-brl"/>
</dbReference>
<comment type="similarity">
    <text evidence="3">In the C-terminal section; belongs to the flavoprotein pyridine nucleotide cytochrome reductase family.</text>
</comment>
<keyword evidence="11" id="KW-0349">Heme</keyword>
<organism evidence="14 15">
    <name type="scientific">Rhodococcus pseudokoreensis</name>
    <dbReference type="NCBI Taxonomy" id="2811421"/>
    <lineage>
        <taxon>Bacteria</taxon>
        <taxon>Bacillati</taxon>
        <taxon>Actinomycetota</taxon>
        <taxon>Actinomycetes</taxon>
        <taxon>Mycobacteriales</taxon>
        <taxon>Nocardiaceae</taxon>
        <taxon>Rhodococcus</taxon>
    </lineage>
</organism>
<dbReference type="Proteomes" id="UP000662986">
    <property type="component" value="Chromosome"/>
</dbReference>
<evidence type="ECO:0000313" key="15">
    <source>
        <dbReference type="Proteomes" id="UP000662986"/>
    </source>
</evidence>
<protein>
    <recommendedName>
        <fullName evidence="4">nitric oxide dioxygenase</fullName>
        <ecNumber evidence="4">1.14.12.17</ecNumber>
    </recommendedName>
</protein>
<comment type="cofactor">
    <cofactor evidence="2">
        <name>FAD</name>
        <dbReference type="ChEBI" id="CHEBI:57692"/>
    </cofactor>
</comment>
<evidence type="ECO:0000313" key="14">
    <source>
        <dbReference type="EMBL" id="QSE92811.1"/>
    </source>
</evidence>
<keyword evidence="11" id="KW-0561">Oxygen transport</keyword>
<comment type="catalytic activity">
    <reaction evidence="10">
        <text>2 nitric oxide + NADPH + 2 O2 = 2 nitrate + NADP(+) + H(+)</text>
        <dbReference type="Rhea" id="RHEA:19465"/>
        <dbReference type="ChEBI" id="CHEBI:15378"/>
        <dbReference type="ChEBI" id="CHEBI:15379"/>
        <dbReference type="ChEBI" id="CHEBI:16480"/>
        <dbReference type="ChEBI" id="CHEBI:17632"/>
        <dbReference type="ChEBI" id="CHEBI:57783"/>
        <dbReference type="ChEBI" id="CHEBI:58349"/>
        <dbReference type="EC" id="1.14.12.17"/>
    </reaction>
</comment>
<dbReference type="InterPro" id="IPR039261">
    <property type="entry name" value="FNR_nucleotide-bd"/>
</dbReference>
<dbReference type="CDD" id="cd06187">
    <property type="entry name" value="O2ase_reductase_like"/>
    <property type="match status" value="1"/>
</dbReference>
<evidence type="ECO:0000256" key="6">
    <source>
        <dbReference type="ARBA" id="ARBA00022857"/>
    </source>
</evidence>
<dbReference type="PRINTS" id="PR00410">
    <property type="entry name" value="PHEHYDRXLASE"/>
</dbReference>
<evidence type="ECO:0000256" key="7">
    <source>
        <dbReference type="ARBA" id="ARBA00023014"/>
    </source>
</evidence>
<reference evidence="14 15" key="1">
    <citation type="journal article" date="2021" name="Microbiol. Resour. Announc.">
        <title>Complete Genome Sequences of Two Rhodococcus sp. Strains with Large and Linear Chromosomes, Isolated from Apple Rhizosphere.</title>
        <authorList>
            <person name="Benning S."/>
            <person name="Brugnone N."/>
            <person name="Siani R."/>
            <person name="Kublik S."/>
            <person name="Schloter M."/>
            <person name="Rad V."/>
        </authorList>
    </citation>
    <scope>NUCLEOTIDE SEQUENCE [LARGE SCALE GENOMIC DNA]</scope>
    <source>
        <strain evidence="14 15">R79</strain>
    </source>
</reference>
<dbReference type="Pfam" id="PF00175">
    <property type="entry name" value="NAD_binding_1"/>
    <property type="match status" value="1"/>
</dbReference>
<evidence type="ECO:0000256" key="3">
    <source>
        <dbReference type="ARBA" id="ARBA00006401"/>
    </source>
</evidence>
<dbReference type="InterPro" id="IPR000971">
    <property type="entry name" value="Globin"/>
</dbReference>
<keyword evidence="11" id="KW-0813">Transport</keyword>
<proteinExistence type="inferred from homology"/>
<dbReference type="Gene3D" id="1.10.490.10">
    <property type="entry name" value="Globins"/>
    <property type="match status" value="1"/>
</dbReference>
<dbReference type="InterPro" id="IPR009050">
    <property type="entry name" value="Globin-like_sf"/>
</dbReference>